<reference evidence="1" key="1">
    <citation type="submission" date="2022-03" db="EMBL/GenBank/DDBJ databases">
        <title>Brevibacterium spongiae sp. nov., isolated from marine sponge.</title>
        <authorList>
            <person name="Li Z."/>
            <person name="Zhang M."/>
        </authorList>
    </citation>
    <scope>NUCLEOTIDE SEQUENCE</scope>
    <source>
        <strain evidence="1">WHS-Z9</strain>
    </source>
</reference>
<keyword evidence="2" id="KW-1185">Reference proteome</keyword>
<dbReference type="RefSeq" id="WP_265417879.1">
    <property type="nucleotide sequence ID" value="NZ_CP093443.1"/>
</dbReference>
<gene>
    <name evidence="1" type="ORF">L1F31_13940</name>
</gene>
<name>A0ABY5SR75_9MICO</name>
<dbReference type="Proteomes" id="UP001064879">
    <property type="component" value="Chromosome"/>
</dbReference>
<evidence type="ECO:0008006" key="3">
    <source>
        <dbReference type="Google" id="ProtNLM"/>
    </source>
</evidence>
<dbReference type="EMBL" id="CP093443">
    <property type="protein sequence ID" value="UVI35209.1"/>
    <property type="molecule type" value="Genomic_DNA"/>
</dbReference>
<evidence type="ECO:0000313" key="1">
    <source>
        <dbReference type="EMBL" id="UVI35209.1"/>
    </source>
</evidence>
<evidence type="ECO:0000313" key="2">
    <source>
        <dbReference type="Proteomes" id="UP001064879"/>
    </source>
</evidence>
<protein>
    <recommendedName>
        <fullName evidence="3">DUF559 domain-containing protein</fullName>
    </recommendedName>
</protein>
<organism evidence="1 2">
    <name type="scientific">Brevibacterium spongiae</name>
    <dbReference type="NCBI Taxonomy" id="2909672"/>
    <lineage>
        <taxon>Bacteria</taxon>
        <taxon>Bacillati</taxon>
        <taxon>Actinomycetota</taxon>
        <taxon>Actinomycetes</taxon>
        <taxon>Micrococcales</taxon>
        <taxon>Brevibacteriaceae</taxon>
        <taxon>Brevibacterium</taxon>
    </lineage>
</organism>
<proteinExistence type="predicted"/>
<sequence length="358" mass="40478">MSLEYLEKYNVVDHRTLRSVGMTNDAIAGVVDCCMLRLARGIYSIVRACQKPAHTSAAVLISDTDWTEYFRATSKSREQNPKYQEHLARLRIVHYRYYRTDDVVSGVSAALLHEMSLYRQPMKRISVVHPTVSSRSTEIDRRRRRCDSDDLCTVYGLDCVRPERTGLDLIAALGPADGMAALESGLRAQVERETGKPKIGMTDPPRMRKVGREIVERDYGPAVQRLARGRKRASAILSIISPLSESYAESRTSFALHQLGLHDFTQQYNVGANGDFVARLDFLHRPTNTILAFDGDQKYADAGADTRVKEGRQQNELLNMGFRIVHLKFSDLFNLKFFGMKLFDQAPQLIPFQCAPTL</sequence>
<accession>A0ABY5SR75</accession>